<dbReference type="InterPro" id="IPR038375">
    <property type="entry name" value="NDUFAF7_sf"/>
</dbReference>
<dbReference type="GO" id="GO:0035243">
    <property type="term" value="F:protein-arginine omega-N symmetric methyltransferase activity"/>
    <property type="evidence" value="ECO:0007669"/>
    <property type="project" value="UniProtKB-EC"/>
</dbReference>
<gene>
    <name evidence="9" type="ORF">EJ08DRAFT_682567</name>
</gene>
<feature type="compositionally biased region" description="Low complexity" evidence="8">
    <location>
        <begin position="249"/>
        <end position="261"/>
    </location>
</feature>
<keyword evidence="10" id="KW-1185">Reference proteome</keyword>
<feature type="region of interest" description="Disordered" evidence="8">
    <location>
        <begin position="249"/>
        <end position="280"/>
    </location>
</feature>
<comment type="subcellular location">
    <subcellularLocation>
        <location evidence="1 7">Mitochondrion</location>
    </subcellularLocation>
</comment>
<sequence length="518" mass="55884">MMQLSRPAISLAGRCCRKSPSIVRFVATRWQSTSPSIPSSQPFETRKWSTPLAKDLAEAITLTGPIPVASYMRQCLTSPDGGYYTTKSSQGGDQFGAKGDFVTSPEISQVFGELVGLWVVAEWMAQGKRGDGVHIIEVGPGRGTLMDDMLRTISNFKPLANAIVTIYMVEASKPLREAQHKLLCGDAALKEIDLGFQSQSKYSGAQRIVWCEDMKFVPKDTNSTPFIIAHEFFDALPIHIFHSVSPSPSSSQANTITTSTSQPPPPPTYTLPSSNKPKPNEWRELLVTPTSPTTITFTTSSPKENTHTPDFDLLLSKLPTPHSSYLPQTSSRYKSLLPHKDSIIEISPESLTTAADFAVRIGGSANSPKAKPSGAALILDYGPTSTIPTNSLRGMKAHKPVSPFSLPGLVDISADVDFTGLAEAAIHASPGVEVHGPVEQALFLTSMGIQQRAEALRKKAAGDREAADRIELGWKRLVDRGPTGMGRIYKAMAIVPHVPDGGKKDPRRPVGFGGDVVV</sequence>
<dbReference type="EC" id="2.1.1.320" evidence="7"/>
<dbReference type="GO" id="GO:0005739">
    <property type="term" value="C:mitochondrion"/>
    <property type="evidence" value="ECO:0007669"/>
    <property type="project" value="UniProtKB-SubCell"/>
</dbReference>
<evidence type="ECO:0000313" key="9">
    <source>
        <dbReference type="EMBL" id="KAF2422751.1"/>
    </source>
</evidence>
<reference evidence="9" key="1">
    <citation type="journal article" date="2020" name="Stud. Mycol.">
        <title>101 Dothideomycetes genomes: a test case for predicting lifestyles and emergence of pathogens.</title>
        <authorList>
            <person name="Haridas S."/>
            <person name="Albert R."/>
            <person name="Binder M."/>
            <person name="Bloem J."/>
            <person name="Labutti K."/>
            <person name="Salamov A."/>
            <person name="Andreopoulos B."/>
            <person name="Baker S."/>
            <person name="Barry K."/>
            <person name="Bills G."/>
            <person name="Bluhm B."/>
            <person name="Cannon C."/>
            <person name="Castanera R."/>
            <person name="Culley D."/>
            <person name="Daum C."/>
            <person name="Ezra D."/>
            <person name="Gonzalez J."/>
            <person name="Henrissat B."/>
            <person name="Kuo A."/>
            <person name="Liang C."/>
            <person name="Lipzen A."/>
            <person name="Lutzoni F."/>
            <person name="Magnuson J."/>
            <person name="Mondo S."/>
            <person name="Nolan M."/>
            <person name="Ohm R."/>
            <person name="Pangilinan J."/>
            <person name="Park H.-J."/>
            <person name="Ramirez L."/>
            <person name="Alfaro M."/>
            <person name="Sun H."/>
            <person name="Tritt A."/>
            <person name="Yoshinaga Y."/>
            <person name="Zwiers L.-H."/>
            <person name="Turgeon B."/>
            <person name="Goodwin S."/>
            <person name="Spatafora J."/>
            <person name="Crous P."/>
            <person name="Grigoriev I."/>
        </authorList>
    </citation>
    <scope>NUCLEOTIDE SEQUENCE</scope>
    <source>
        <strain evidence="9">CBS 130266</strain>
    </source>
</reference>
<evidence type="ECO:0000313" key="10">
    <source>
        <dbReference type="Proteomes" id="UP000800235"/>
    </source>
</evidence>
<evidence type="ECO:0000256" key="3">
    <source>
        <dbReference type="ARBA" id="ARBA00022603"/>
    </source>
</evidence>
<name>A0A9P4TU55_9PEZI</name>
<comment type="caution">
    <text evidence="9">The sequence shown here is derived from an EMBL/GenBank/DDBJ whole genome shotgun (WGS) entry which is preliminary data.</text>
</comment>
<proteinExistence type="inferred from homology"/>
<comment type="similarity">
    <text evidence="2 7">Belongs to the NDUFAF7 family.</text>
</comment>
<evidence type="ECO:0000256" key="8">
    <source>
        <dbReference type="SAM" id="MobiDB-lite"/>
    </source>
</evidence>
<keyword evidence="4 7" id="KW-0808">Transferase</keyword>
<dbReference type="PANTHER" id="PTHR12049:SF7">
    <property type="entry name" value="PROTEIN ARGININE METHYLTRANSFERASE NDUFAF7, MITOCHONDRIAL"/>
    <property type="match status" value="1"/>
</dbReference>
<evidence type="ECO:0000256" key="7">
    <source>
        <dbReference type="RuleBase" id="RU364114"/>
    </source>
</evidence>
<keyword evidence="3 7" id="KW-0489">Methyltransferase</keyword>
<evidence type="ECO:0000256" key="1">
    <source>
        <dbReference type="ARBA" id="ARBA00004173"/>
    </source>
</evidence>
<dbReference type="OrthoDB" id="5595109at2759"/>
<dbReference type="GO" id="GO:0032981">
    <property type="term" value="P:mitochondrial respiratory chain complex I assembly"/>
    <property type="evidence" value="ECO:0007669"/>
    <property type="project" value="TreeGrafter"/>
</dbReference>
<dbReference type="AlphaFoldDB" id="A0A9P4TU55"/>
<comment type="function">
    <text evidence="7">Arginine methyltransferase involved in the assembly or stability of mitochondrial NADH:ubiquinone oxidoreductase complex (complex I).</text>
</comment>
<dbReference type="Pfam" id="PF02636">
    <property type="entry name" value="Methyltransf_28"/>
    <property type="match status" value="1"/>
</dbReference>
<dbReference type="InterPro" id="IPR029063">
    <property type="entry name" value="SAM-dependent_MTases_sf"/>
</dbReference>
<dbReference type="PANTHER" id="PTHR12049">
    <property type="entry name" value="PROTEIN ARGININE METHYLTRANSFERASE NDUFAF7, MITOCHONDRIAL"/>
    <property type="match status" value="1"/>
</dbReference>
<dbReference type="GO" id="GO:0032259">
    <property type="term" value="P:methylation"/>
    <property type="evidence" value="ECO:0007669"/>
    <property type="project" value="UniProtKB-KW"/>
</dbReference>
<dbReference type="SUPFAM" id="SSF53335">
    <property type="entry name" value="S-adenosyl-L-methionine-dependent methyltransferases"/>
    <property type="match status" value="1"/>
</dbReference>
<comment type="catalytic activity">
    <reaction evidence="6 7">
        <text>L-arginyl-[protein] + 2 S-adenosyl-L-methionine = N(omega),N(omega)'-dimethyl-L-arginyl-[protein] + 2 S-adenosyl-L-homocysteine + 2 H(+)</text>
        <dbReference type="Rhea" id="RHEA:48108"/>
        <dbReference type="Rhea" id="RHEA-COMP:10532"/>
        <dbReference type="Rhea" id="RHEA-COMP:11992"/>
        <dbReference type="ChEBI" id="CHEBI:15378"/>
        <dbReference type="ChEBI" id="CHEBI:29965"/>
        <dbReference type="ChEBI" id="CHEBI:57856"/>
        <dbReference type="ChEBI" id="CHEBI:59789"/>
        <dbReference type="ChEBI" id="CHEBI:88221"/>
        <dbReference type="EC" id="2.1.1.320"/>
    </reaction>
</comment>
<dbReference type="Proteomes" id="UP000800235">
    <property type="component" value="Unassembled WGS sequence"/>
</dbReference>
<accession>A0A9P4TU55</accession>
<evidence type="ECO:0000256" key="5">
    <source>
        <dbReference type="ARBA" id="ARBA00023128"/>
    </source>
</evidence>
<dbReference type="Gene3D" id="3.40.50.12710">
    <property type="match status" value="1"/>
</dbReference>
<keyword evidence="5 7" id="KW-0496">Mitochondrion</keyword>
<evidence type="ECO:0000256" key="6">
    <source>
        <dbReference type="ARBA" id="ARBA00048612"/>
    </source>
</evidence>
<evidence type="ECO:0000256" key="4">
    <source>
        <dbReference type="ARBA" id="ARBA00022679"/>
    </source>
</evidence>
<evidence type="ECO:0000256" key="2">
    <source>
        <dbReference type="ARBA" id="ARBA00005891"/>
    </source>
</evidence>
<dbReference type="InterPro" id="IPR003788">
    <property type="entry name" value="NDUFAF7"/>
</dbReference>
<organism evidence="9 10">
    <name type="scientific">Tothia fuscella</name>
    <dbReference type="NCBI Taxonomy" id="1048955"/>
    <lineage>
        <taxon>Eukaryota</taxon>
        <taxon>Fungi</taxon>
        <taxon>Dikarya</taxon>
        <taxon>Ascomycota</taxon>
        <taxon>Pezizomycotina</taxon>
        <taxon>Dothideomycetes</taxon>
        <taxon>Pleosporomycetidae</taxon>
        <taxon>Venturiales</taxon>
        <taxon>Cylindrosympodiaceae</taxon>
        <taxon>Tothia</taxon>
    </lineage>
</organism>
<dbReference type="EMBL" id="MU007088">
    <property type="protein sequence ID" value="KAF2422751.1"/>
    <property type="molecule type" value="Genomic_DNA"/>
</dbReference>
<protein>
    <recommendedName>
        <fullName evidence="7">Protein arginine methyltransferase NDUFAF7</fullName>
        <ecNumber evidence="7">2.1.1.320</ecNumber>
    </recommendedName>
</protein>